<dbReference type="PIRSF" id="PIRSF036990">
    <property type="entry name" value="UCP036990_CBS_BON"/>
    <property type="match status" value="1"/>
</dbReference>
<gene>
    <name evidence="6" type="ORF">Mco01_48330</name>
</gene>
<evidence type="ECO:0000259" key="4">
    <source>
        <dbReference type="PROSITE" id="PS50914"/>
    </source>
</evidence>
<dbReference type="SUPFAM" id="SSF54631">
    <property type="entry name" value="CBS-domain pair"/>
    <property type="match status" value="1"/>
</dbReference>
<dbReference type="SMART" id="SM00116">
    <property type="entry name" value="CBS"/>
    <property type="match status" value="2"/>
</dbReference>
<reference evidence="6 7" key="1">
    <citation type="submission" date="2021-01" db="EMBL/GenBank/DDBJ databases">
        <title>Whole genome shotgun sequence of Microbispora corallina NBRC 16416.</title>
        <authorList>
            <person name="Komaki H."/>
            <person name="Tamura T."/>
        </authorList>
    </citation>
    <scope>NUCLEOTIDE SEQUENCE [LARGE SCALE GENOMIC DNA]</scope>
    <source>
        <strain evidence="6 7">NBRC 16416</strain>
    </source>
</reference>
<feature type="domain" description="CBS" evidence="5">
    <location>
        <begin position="9"/>
        <end position="65"/>
    </location>
</feature>
<dbReference type="EMBL" id="BOOC01000026">
    <property type="protein sequence ID" value="GIH41833.1"/>
    <property type="molecule type" value="Genomic_DNA"/>
</dbReference>
<sequence>MHMKVRDVMTREAASVNGSTPFRDVAEVLIAHGVSAVPVVDGEGHVIGVVSETDLLCKEEFRDQFYREGYRPPLRARLREQASRRGGRREDRAHGETAAELMSAPPVTVRPYTSVVSAARLMAEHGVKRLPVVDDEGRLEGIVSRHDLLKVFARSDDDIVREVREDLLEGPLWADTSEVSVSASEGVVTLAGHMRRRGDARILVRMAERINGVLAVVDRLHWDVDDAPGPHG</sequence>
<dbReference type="PANTHER" id="PTHR43080:SF29">
    <property type="entry name" value="OS02G0818000 PROTEIN"/>
    <property type="match status" value="1"/>
</dbReference>
<dbReference type="InterPro" id="IPR000644">
    <property type="entry name" value="CBS_dom"/>
</dbReference>
<comment type="caution">
    <text evidence="6">The sequence shown here is derived from an EMBL/GenBank/DDBJ whole genome shotgun (WGS) entry which is preliminary data.</text>
</comment>
<dbReference type="RefSeq" id="WP_204059145.1">
    <property type="nucleotide sequence ID" value="NZ_BAAAGP010000007.1"/>
</dbReference>
<evidence type="ECO:0000259" key="5">
    <source>
        <dbReference type="PROSITE" id="PS51371"/>
    </source>
</evidence>
<keyword evidence="1 2" id="KW-0129">CBS domain</keyword>
<keyword evidence="7" id="KW-1185">Reference proteome</keyword>
<dbReference type="PROSITE" id="PS51371">
    <property type="entry name" value="CBS"/>
    <property type="match status" value="2"/>
</dbReference>
<dbReference type="Pfam" id="PF04972">
    <property type="entry name" value="BON"/>
    <property type="match status" value="1"/>
</dbReference>
<feature type="region of interest" description="Disordered" evidence="3">
    <location>
        <begin position="77"/>
        <end position="98"/>
    </location>
</feature>
<protein>
    <recommendedName>
        <fullName evidence="8">CBS domain-containing protein</fullName>
    </recommendedName>
</protein>
<dbReference type="InterPro" id="IPR017080">
    <property type="entry name" value="UCP036990_CBS_BON"/>
</dbReference>
<feature type="domain" description="BON" evidence="4">
    <location>
        <begin position="156"/>
        <end position="224"/>
    </location>
</feature>
<organism evidence="6 7">
    <name type="scientific">Microbispora corallina</name>
    <dbReference type="NCBI Taxonomy" id="83302"/>
    <lineage>
        <taxon>Bacteria</taxon>
        <taxon>Bacillati</taxon>
        <taxon>Actinomycetota</taxon>
        <taxon>Actinomycetes</taxon>
        <taxon>Streptosporangiales</taxon>
        <taxon>Streptosporangiaceae</taxon>
        <taxon>Microbispora</taxon>
    </lineage>
</organism>
<dbReference type="Gene3D" id="3.10.580.10">
    <property type="entry name" value="CBS-domain"/>
    <property type="match status" value="1"/>
</dbReference>
<dbReference type="PROSITE" id="PS50914">
    <property type="entry name" value="BON"/>
    <property type="match status" value="1"/>
</dbReference>
<name>A0ABQ4G443_9ACTN</name>
<evidence type="ECO:0000256" key="3">
    <source>
        <dbReference type="SAM" id="MobiDB-lite"/>
    </source>
</evidence>
<dbReference type="InterPro" id="IPR046342">
    <property type="entry name" value="CBS_dom_sf"/>
</dbReference>
<evidence type="ECO:0008006" key="8">
    <source>
        <dbReference type="Google" id="ProtNLM"/>
    </source>
</evidence>
<dbReference type="CDD" id="cd04586">
    <property type="entry name" value="CBS_pair_BON_assoc"/>
    <property type="match status" value="1"/>
</dbReference>
<evidence type="ECO:0000313" key="7">
    <source>
        <dbReference type="Proteomes" id="UP000603904"/>
    </source>
</evidence>
<dbReference type="InterPro" id="IPR051257">
    <property type="entry name" value="Diverse_CBS-Domain"/>
</dbReference>
<evidence type="ECO:0000256" key="2">
    <source>
        <dbReference type="PROSITE-ProRule" id="PRU00703"/>
    </source>
</evidence>
<feature type="compositionally biased region" description="Basic and acidic residues" evidence="3">
    <location>
        <begin position="77"/>
        <end position="97"/>
    </location>
</feature>
<feature type="domain" description="CBS" evidence="5">
    <location>
        <begin position="102"/>
        <end position="159"/>
    </location>
</feature>
<dbReference type="CDD" id="cd02205">
    <property type="entry name" value="CBS_pair_SF"/>
    <property type="match status" value="1"/>
</dbReference>
<dbReference type="Gene3D" id="3.30.1340.30">
    <property type="match status" value="1"/>
</dbReference>
<evidence type="ECO:0000313" key="6">
    <source>
        <dbReference type="EMBL" id="GIH41833.1"/>
    </source>
</evidence>
<accession>A0ABQ4G443</accession>
<dbReference type="InterPro" id="IPR007055">
    <property type="entry name" value="BON_dom"/>
</dbReference>
<proteinExistence type="predicted"/>
<dbReference type="PANTHER" id="PTHR43080">
    <property type="entry name" value="CBS DOMAIN-CONTAINING PROTEIN CBSX3, MITOCHONDRIAL"/>
    <property type="match status" value="1"/>
</dbReference>
<dbReference type="Pfam" id="PF00571">
    <property type="entry name" value="CBS"/>
    <property type="match status" value="2"/>
</dbReference>
<evidence type="ECO:0000256" key="1">
    <source>
        <dbReference type="ARBA" id="ARBA00023122"/>
    </source>
</evidence>
<dbReference type="Proteomes" id="UP000603904">
    <property type="component" value="Unassembled WGS sequence"/>
</dbReference>